<evidence type="ECO:0000256" key="2">
    <source>
        <dbReference type="ARBA" id="ARBA00006285"/>
    </source>
</evidence>
<reference evidence="11 12" key="1">
    <citation type="submission" date="2018-03" db="EMBL/GenBank/DDBJ databases">
        <title>Whole genome sequencing of Histamine producing bacteria.</title>
        <authorList>
            <person name="Butler K."/>
        </authorList>
    </citation>
    <scope>NUCLEOTIDE SEQUENCE [LARGE SCALE GENOMIC DNA]</scope>
    <source>
        <strain evidence="11 12">JCM 13586</strain>
    </source>
</reference>
<dbReference type="PANTHER" id="PTHR22600">
    <property type="entry name" value="BETA-HEXOSAMINIDASE"/>
    <property type="match status" value="1"/>
</dbReference>
<feature type="domain" description="Beta-hexosaminidase bacterial type N-terminal" evidence="10">
    <location>
        <begin position="138"/>
        <end position="262"/>
    </location>
</feature>
<dbReference type="InterPro" id="IPR015882">
    <property type="entry name" value="HEX_bac_N"/>
</dbReference>
<dbReference type="RefSeq" id="WP_107348933.1">
    <property type="nucleotide sequence ID" value="NZ_PYMH01000004.1"/>
</dbReference>
<evidence type="ECO:0000259" key="9">
    <source>
        <dbReference type="Pfam" id="PF00728"/>
    </source>
</evidence>
<dbReference type="InterPro" id="IPR017853">
    <property type="entry name" value="GH"/>
</dbReference>
<dbReference type="Pfam" id="PF00728">
    <property type="entry name" value="Glyco_hydro_20"/>
    <property type="match status" value="1"/>
</dbReference>
<organism evidence="11 12">
    <name type="scientific">Photobacterium lutimaris</name>
    <dbReference type="NCBI Taxonomy" id="388278"/>
    <lineage>
        <taxon>Bacteria</taxon>
        <taxon>Pseudomonadati</taxon>
        <taxon>Pseudomonadota</taxon>
        <taxon>Gammaproteobacteria</taxon>
        <taxon>Vibrionales</taxon>
        <taxon>Vibrionaceae</taxon>
        <taxon>Photobacterium</taxon>
    </lineage>
</organism>
<dbReference type="OrthoDB" id="9763537at2"/>
<evidence type="ECO:0000313" key="11">
    <source>
        <dbReference type="EMBL" id="PSU33886.1"/>
    </source>
</evidence>
<dbReference type="Pfam" id="PF02838">
    <property type="entry name" value="Glyco_hydro_20b"/>
    <property type="match status" value="1"/>
</dbReference>
<keyword evidence="12" id="KW-1185">Reference proteome</keyword>
<evidence type="ECO:0000256" key="5">
    <source>
        <dbReference type="ARBA" id="ARBA00023295"/>
    </source>
</evidence>
<dbReference type="Proteomes" id="UP000241222">
    <property type="component" value="Unassembled WGS sequence"/>
</dbReference>
<feature type="active site" description="Proton donor" evidence="8">
    <location>
        <position position="441"/>
    </location>
</feature>
<dbReference type="GO" id="GO:0030247">
    <property type="term" value="F:polysaccharide binding"/>
    <property type="evidence" value="ECO:0007669"/>
    <property type="project" value="InterPro"/>
</dbReference>
<proteinExistence type="inferred from homology"/>
<accession>A0A2T3IZ01</accession>
<dbReference type="Gene3D" id="3.20.20.80">
    <property type="entry name" value="Glycosidases"/>
    <property type="match status" value="1"/>
</dbReference>
<dbReference type="InterPro" id="IPR015883">
    <property type="entry name" value="Glyco_hydro_20_cat"/>
</dbReference>
<evidence type="ECO:0000259" key="10">
    <source>
        <dbReference type="Pfam" id="PF02838"/>
    </source>
</evidence>
<keyword evidence="5" id="KW-0326">Glycosidase</keyword>
<dbReference type="Gene3D" id="3.30.379.10">
    <property type="entry name" value="Chitobiase/beta-hexosaminidase domain 2-like"/>
    <property type="match status" value="1"/>
</dbReference>
<comment type="catalytic activity">
    <reaction evidence="1">
        <text>Hydrolysis of terminal non-reducing N-acetyl-D-hexosamine residues in N-acetyl-beta-D-hexosaminides.</text>
        <dbReference type="EC" id="3.2.1.52"/>
    </reaction>
</comment>
<dbReference type="AlphaFoldDB" id="A0A2T3IZ01"/>
<evidence type="ECO:0000256" key="4">
    <source>
        <dbReference type="ARBA" id="ARBA00022801"/>
    </source>
</evidence>
<sequence>MRLHLEHHLIANGEAGSRLSVTLSNQSDSILDDWHLAFSCIRRLAANSLTCGSLKQVGSLCRLTPPESARVLAPGQHFYTEFEVTLPHITLQGHGITEAVAVSQYAMHKVEVAPLQIRDRMPFRDASTDRSLVKSTVIAITPQPAQLMVQSGSFTLDSRCQTQCGTPLAQAALQWFADELVQRHHLTFTEHHEFSRSGLISFQMDSQCREGSYRLDVKTDHIQIQASEECGFFSAVASLLQLIPLQSDNSMLFVLPCLTIQDKPRLGYRGMMLDCVRHFHSVSKVKQIINQLARLKFNVFHWHLTDDEGWRIEINAYPALTEIGAWRGPNEQLPAQFSHLTERYGGFYSQQDIREVVAYASARGITVIPEIDIPGHSRAAIKALPELLYDAQDESQYISVQHFNDNVLSPGLDGTYTFLRTVLDEVCELFPAPYIHVGADEVPEGVWSRSPSCQQLMAQLGYTDPKELQGHLLRFAEQYLEQKGRRMLGWEEVVHGEKVSTETVIFSWQSEKAALECIGKGHDVVLQPGQFLYLDMVQSHCVDEPGLDWAAILPLEKVYHYDPLANIPADKQDKVLGVQVALWSETVVDEHTLDYLLYPRLFAAAEVTWSESRQWYQFLRKLNNHLIELEQLGISYCRNGIFDGYKQWAC</sequence>
<dbReference type="SUPFAM" id="SSF55545">
    <property type="entry name" value="beta-N-acetylhexosaminidase-like domain"/>
    <property type="match status" value="1"/>
</dbReference>
<dbReference type="InterPro" id="IPR025705">
    <property type="entry name" value="Beta_hexosaminidase_sua/sub"/>
</dbReference>
<evidence type="ECO:0000256" key="3">
    <source>
        <dbReference type="ARBA" id="ARBA00012663"/>
    </source>
</evidence>
<dbReference type="Gene3D" id="2.60.40.290">
    <property type="match status" value="1"/>
</dbReference>
<dbReference type="PRINTS" id="PR00738">
    <property type="entry name" value="GLHYDRLASE20"/>
</dbReference>
<dbReference type="EC" id="3.2.1.52" evidence="3"/>
<gene>
    <name evidence="11" type="ORF">C9I99_10970</name>
</gene>
<evidence type="ECO:0000313" key="12">
    <source>
        <dbReference type="Proteomes" id="UP000241222"/>
    </source>
</evidence>
<dbReference type="PANTHER" id="PTHR22600:SF57">
    <property type="entry name" value="BETA-N-ACETYLHEXOSAMINIDASE"/>
    <property type="match status" value="1"/>
</dbReference>
<dbReference type="InterPro" id="IPR012291">
    <property type="entry name" value="CBM2_carb-bd_dom_sf"/>
</dbReference>
<keyword evidence="4" id="KW-0378">Hydrolase</keyword>
<evidence type="ECO:0000256" key="7">
    <source>
        <dbReference type="ARBA" id="ARBA00033000"/>
    </source>
</evidence>
<feature type="domain" description="Glycoside hydrolase family 20 catalytic" evidence="9">
    <location>
        <begin position="268"/>
        <end position="611"/>
    </location>
</feature>
<comment type="caution">
    <text evidence="11">The sequence shown here is derived from an EMBL/GenBank/DDBJ whole genome shotgun (WGS) entry which is preliminary data.</text>
</comment>
<dbReference type="InterPro" id="IPR029018">
    <property type="entry name" value="Hex-like_dom2"/>
</dbReference>
<evidence type="ECO:0000256" key="8">
    <source>
        <dbReference type="PIRSR" id="PIRSR625705-1"/>
    </source>
</evidence>
<evidence type="ECO:0000256" key="1">
    <source>
        <dbReference type="ARBA" id="ARBA00001231"/>
    </source>
</evidence>
<dbReference type="SUPFAM" id="SSF51445">
    <property type="entry name" value="(Trans)glycosidases"/>
    <property type="match status" value="1"/>
</dbReference>
<dbReference type="EMBL" id="PYMH01000004">
    <property type="protein sequence ID" value="PSU33886.1"/>
    <property type="molecule type" value="Genomic_DNA"/>
</dbReference>
<comment type="similarity">
    <text evidence="2">Belongs to the glycosyl hydrolase 20 family.</text>
</comment>
<protein>
    <recommendedName>
        <fullName evidence="3">beta-N-acetylhexosaminidase</fullName>
        <ecNumber evidence="3">3.2.1.52</ecNumber>
    </recommendedName>
    <alternativeName>
        <fullName evidence="6">Beta-N-acetylhexosaminidase</fullName>
    </alternativeName>
    <alternativeName>
        <fullName evidence="7">N-acetyl-beta-glucosaminidase</fullName>
    </alternativeName>
</protein>
<dbReference type="GO" id="GO:0005975">
    <property type="term" value="P:carbohydrate metabolic process"/>
    <property type="evidence" value="ECO:0007669"/>
    <property type="project" value="InterPro"/>
</dbReference>
<dbReference type="GO" id="GO:0016020">
    <property type="term" value="C:membrane"/>
    <property type="evidence" value="ECO:0007669"/>
    <property type="project" value="TreeGrafter"/>
</dbReference>
<dbReference type="CDD" id="cd06563">
    <property type="entry name" value="GH20_chitobiase-like"/>
    <property type="match status" value="1"/>
</dbReference>
<evidence type="ECO:0000256" key="6">
    <source>
        <dbReference type="ARBA" id="ARBA00030512"/>
    </source>
</evidence>
<name>A0A2T3IZ01_9GAMM</name>
<dbReference type="GO" id="GO:0030203">
    <property type="term" value="P:glycosaminoglycan metabolic process"/>
    <property type="evidence" value="ECO:0007669"/>
    <property type="project" value="TreeGrafter"/>
</dbReference>
<dbReference type="GO" id="GO:0004563">
    <property type="term" value="F:beta-N-acetylhexosaminidase activity"/>
    <property type="evidence" value="ECO:0007669"/>
    <property type="project" value="UniProtKB-EC"/>
</dbReference>